<evidence type="ECO:0000256" key="1">
    <source>
        <dbReference type="SAM" id="MobiDB-lite"/>
    </source>
</evidence>
<geneLocation type="plasmid" evidence="2 3">
    <name>p1</name>
</geneLocation>
<dbReference type="AlphaFoldDB" id="R4X026"/>
<protein>
    <submittedName>
        <fullName evidence="2">Uncharacterized protein</fullName>
    </submittedName>
</protein>
<gene>
    <name evidence="2" type="ORF">BRPE64_DCDS05190</name>
</gene>
<dbReference type="KEGG" id="buo:BRPE64_DCDS05190"/>
<proteinExistence type="predicted"/>
<reference evidence="2 3" key="2">
    <citation type="journal article" date="2018" name="Int. J. Syst. Evol. Microbiol.">
        <title>Burkholderia insecticola sp. nov., a gut symbiotic bacterium of the bean bug Riptortus pedestris.</title>
        <authorList>
            <person name="Takeshita K."/>
            <person name="Tamaki H."/>
            <person name="Ohbayashi T."/>
            <person name="Meng X.-Y."/>
            <person name="Sone T."/>
            <person name="Mitani Y."/>
            <person name="Peeters C."/>
            <person name="Kikuchi Y."/>
            <person name="Vandamme P."/>
        </authorList>
    </citation>
    <scope>NUCLEOTIDE SEQUENCE [LARGE SCALE GENOMIC DNA]</scope>
    <source>
        <strain evidence="2">RPE64</strain>
        <plasmid evidence="2 3">p1</plasmid>
    </source>
</reference>
<reference evidence="2 3" key="1">
    <citation type="journal article" date="2013" name="Genome Announc.">
        <title>Complete Genome Sequence of Burkholderia sp. Strain RPE64, Bacterial Symbiont of the Bean Bug Riptortus pedestris.</title>
        <authorList>
            <person name="Shibata T.F."/>
            <person name="Maeda T."/>
            <person name="Nikoh N."/>
            <person name="Yamaguchi K."/>
            <person name="Oshima K."/>
            <person name="Hattori M."/>
            <person name="Nishiyama T."/>
            <person name="Hasebe M."/>
            <person name="Fukatsu T."/>
            <person name="Kikuchi Y."/>
            <person name="Shigenobu S."/>
        </authorList>
    </citation>
    <scope>NUCLEOTIDE SEQUENCE [LARGE SCALE GENOMIC DNA]</scope>
    <source>
        <plasmid evidence="2 3">p1</plasmid>
    </source>
</reference>
<keyword evidence="3" id="KW-1185">Reference proteome</keyword>
<feature type="region of interest" description="Disordered" evidence="1">
    <location>
        <begin position="1"/>
        <end position="47"/>
    </location>
</feature>
<evidence type="ECO:0000313" key="2">
    <source>
        <dbReference type="EMBL" id="BAN27455.1"/>
    </source>
</evidence>
<organism evidence="2 3">
    <name type="scientific">Caballeronia insecticola</name>
    <dbReference type="NCBI Taxonomy" id="758793"/>
    <lineage>
        <taxon>Bacteria</taxon>
        <taxon>Pseudomonadati</taxon>
        <taxon>Pseudomonadota</taxon>
        <taxon>Betaproteobacteria</taxon>
        <taxon>Burkholderiales</taxon>
        <taxon>Burkholderiaceae</taxon>
        <taxon>Caballeronia</taxon>
    </lineage>
</organism>
<sequence>MVPALSYAQSKTSDVPSETQSVTHSTAYYDRASHGDQAYGSSSEGTIQSGWITQPSAQALRQSLYIHH</sequence>
<dbReference type="Proteomes" id="UP000013966">
    <property type="component" value="Plasmid p1"/>
</dbReference>
<evidence type="ECO:0000313" key="3">
    <source>
        <dbReference type="Proteomes" id="UP000013966"/>
    </source>
</evidence>
<name>R4X026_9BURK</name>
<dbReference type="EMBL" id="AP013061">
    <property type="protein sequence ID" value="BAN27455.1"/>
    <property type="molecule type" value="Genomic_DNA"/>
</dbReference>
<accession>R4X026</accession>
<feature type="compositionally biased region" description="Polar residues" evidence="1">
    <location>
        <begin position="7"/>
        <end position="26"/>
    </location>
</feature>
<dbReference type="PATRIC" id="fig|758793.3.peg.5664"/>
<dbReference type="HOGENOM" id="CLU_2785862_0_0_4"/>
<keyword evidence="2" id="KW-0614">Plasmid</keyword>